<evidence type="ECO:0000256" key="5">
    <source>
        <dbReference type="ARBA" id="ARBA00023136"/>
    </source>
</evidence>
<evidence type="ECO:0000256" key="4">
    <source>
        <dbReference type="ARBA" id="ARBA00022989"/>
    </source>
</evidence>
<feature type="transmembrane region" description="Helical" evidence="6">
    <location>
        <begin position="105"/>
        <end position="133"/>
    </location>
</feature>
<dbReference type="PROSITE" id="PS50928">
    <property type="entry name" value="ABC_TM1"/>
    <property type="match status" value="1"/>
</dbReference>
<keyword evidence="3 6" id="KW-0812">Transmembrane</keyword>
<evidence type="ECO:0000259" key="8">
    <source>
        <dbReference type="PROSITE" id="PS50928"/>
    </source>
</evidence>
<evidence type="ECO:0000256" key="2">
    <source>
        <dbReference type="ARBA" id="ARBA00022448"/>
    </source>
</evidence>
<feature type="transmembrane region" description="Helical" evidence="6">
    <location>
        <begin position="33"/>
        <end position="52"/>
    </location>
</feature>
<evidence type="ECO:0000256" key="6">
    <source>
        <dbReference type="RuleBase" id="RU363032"/>
    </source>
</evidence>
<comment type="caution">
    <text evidence="9">The sequence shown here is derived from an EMBL/GenBank/DDBJ whole genome shotgun (WGS) entry which is preliminary data.</text>
</comment>
<dbReference type="PANTHER" id="PTHR30177:SF4">
    <property type="entry name" value="OSMOPROTECTANT IMPORT PERMEASE PROTEIN OSMW"/>
    <property type="match status" value="1"/>
</dbReference>
<evidence type="ECO:0000256" key="7">
    <source>
        <dbReference type="SAM" id="MobiDB-lite"/>
    </source>
</evidence>
<dbReference type="CDD" id="cd06261">
    <property type="entry name" value="TM_PBP2"/>
    <property type="match status" value="1"/>
</dbReference>
<feature type="transmembrane region" description="Helical" evidence="6">
    <location>
        <begin position="201"/>
        <end position="228"/>
    </location>
</feature>
<dbReference type="InterPro" id="IPR035906">
    <property type="entry name" value="MetI-like_sf"/>
</dbReference>
<dbReference type="Gene3D" id="1.10.3720.10">
    <property type="entry name" value="MetI-like"/>
    <property type="match status" value="1"/>
</dbReference>
<feature type="region of interest" description="Disordered" evidence="7">
    <location>
        <begin position="1"/>
        <end position="21"/>
    </location>
</feature>
<evidence type="ECO:0000256" key="1">
    <source>
        <dbReference type="ARBA" id="ARBA00004141"/>
    </source>
</evidence>
<keyword evidence="4 6" id="KW-1133">Transmembrane helix</keyword>
<proteinExistence type="inferred from homology"/>
<sequence>MDTDPRPPSGSARPPGTARPQEPRILARGWRAYAVRPVLLALLCAATAAFVATRELDSIEQRVLTVDNLSTALVEHVQLSLVSFGIVIVLAVPVGVLVTRRYGRWLIPVVTALGNLGQAVPKIGLLIVLAIMFGLGFKIAVAGLVTGAVLVVLTNTVTGLLGIDPARLEAARGMGMGPLTVLLRVELPLAVPVIAAGARTALTLIVSYGVIAVFVDAGGLGGVLLTGIDVSRISIVFVGAAMSVTLALMADWLGWIAEELLTPRGLSAA</sequence>
<dbReference type="PANTHER" id="PTHR30177">
    <property type="entry name" value="GLYCINE BETAINE/L-PROLINE TRANSPORT SYSTEM PERMEASE PROTEIN PROW"/>
    <property type="match status" value="1"/>
</dbReference>
<reference evidence="10" key="1">
    <citation type="journal article" date="2019" name="Int. J. Syst. Evol. Microbiol.">
        <title>The Global Catalogue of Microorganisms (GCM) 10K type strain sequencing project: providing services to taxonomists for standard genome sequencing and annotation.</title>
        <authorList>
            <consortium name="The Broad Institute Genomics Platform"/>
            <consortium name="The Broad Institute Genome Sequencing Center for Infectious Disease"/>
            <person name="Wu L."/>
            <person name="Ma J."/>
        </authorList>
    </citation>
    <scope>NUCLEOTIDE SEQUENCE [LARGE SCALE GENOMIC DNA]</scope>
    <source>
        <strain evidence="10">JCM 17810</strain>
    </source>
</reference>
<keyword evidence="10" id="KW-1185">Reference proteome</keyword>
<dbReference type="SUPFAM" id="SSF161098">
    <property type="entry name" value="MetI-like"/>
    <property type="match status" value="1"/>
</dbReference>
<keyword evidence="2 6" id="KW-0813">Transport</keyword>
<dbReference type="Pfam" id="PF00528">
    <property type="entry name" value="BPD_transp_1"/>
    <property type="match status" value="1"/>
</dbReference>
<evidence type="ECO:0000313" key="10">
    <source>
        <dbReference type="Proteomes" id="UP001500622"/>
    </source>
</evidence>
<comment type="subcellular location">
    <subcellularLocation>
        <location evidence="6">Cell membrane</location>
        <topology evidence="6">Multi-pass membrane protein</topology>
    </subcellularLocation>
    <subcellularLocation>
        <location evidence="1">Membrane</location>
        <topology evidence="1">Multi-pass membrane protein</topology>
    </subcellularLocation>
</comment>
<accession>A0ABP8LF39</accession>
<feature type="transmembrane region" description="Helical" evidence="6">
    <location>
        <begin position="77"/>
        <end position="98"/>
    </location>
</feature>
<dbReference type="InterPro" id="IPR051204">
    <property type="entry name" value="ABC_transp_perm/SBD"/>
</dbReference>
<protein>
    <submittedName>
        <fullName evidence="9">ABC transporter permease</fullName>
    </submittedName>
</protein>
<organism evidence="9 10">
    <name type="scientific">Georgenia halophila</name>
    <dbReference type="NCBI Taxonomy" id="620889"/>
    <lineage>
        <taxon>Bacteria</taxon>
        <taxon>Bacillati</taxon>
        <taxon>Actinomycetota</taxon>
        <taxon>Actinomycetes</taxon>
        <taxon>Micrococcales</taxon>
        <taxon>Bogoriellaceae</taxon>
        <taxon>Georgenia</taxon>
    </lineage>
</organism>
<evidence type="ECO:0000256" key="3">
    <source>
        <dbReference type="ARBA" id="ARBA00022692"/>
    </source>
</evidence>
<dbReference type="EMBL" id="BAABGN010000012">
    <property type="protein sequence ID" value="GAA4428133.1"/>
    <property type="molecule type" value="Genomic_DNA"/>
</dbReference>
<gene>
    <name evidence="9" type="ORF">GCM10023169_28920</name>
</gene>
<name>A0ABP8LF39_9MICO</name>
<comment type="similarity">
    <text evidence="6">Belongs to the binding-protein-dependent transport system permease family.</text>
</comment>
<feature type="transmembrane region" description="Helical" evidence="6">
    <location>
        <begin position="175"/>
        <end position="195"/>
    </location>
</feature>
<feature type="transmembrane region" description="Helical" evidence="6">
    <location>
        <begin position="139"/>
        <end position="163"/>
    </location>
</feature>
<feature type="transmembrane region" description="Helical" evidence="6">
    <location>
        <begin position="235"/>
        <end position="257"/>
    </location>
</feature>
<dbReference type="Proteomes" id="UP001500622">
    <property type="component" value="Unassembled WGS sequence"/>
</dbReference>
<keyword evidence="5 6" id="KW-0472">Membrane</keyword>
<feature type="domain" description="ABC transmembrane type-1" evidence="8">
    <location>
        <begin position="73"/>
        <end position="254"/>
    </location>
</feature>
<evidence type="ECO:0000313" key="9">
    <source>
        <dbReference type="EMBL" id="GAA4428133.1"/>
    </source>
</evidence>
<dbReference type="InterPro" id="IPR000515">
    <property type="entry name" value="MetI-like"/>
</dbReference>
<feature type="compositionally biased region" description="Low complexity" evidence="7">
    <location>
        <begin position="9"/>
        <end position="18"/>
    </location>
</feature>